<keyword evidence="6" id="KW-0769">Symport</keyword>
<feature type="transmembrane region" description="Helical" evidence="7">
    <location>
        <begin position="12"/>
        <end position="31"/>
    </location>
</feature>
<keyword evidence="2 6" id="KW-0813">Transport</keyword>
<evidence type="ECO:0000256" key="6">
    <source>
        <dbReference type="RuleBase" id="RU003732"/>
    </source>
</evidence>
<feature type="transmembrane region" description="Helical" evidence="7">
    <location>
        <begin position="347"/>
        <end position="368"/>
    </location>
</feature>
<dbReference type="Pfam" id="PF00209">
    <property type="entry name" value="SNF"/>
    <property type="match status" value="2"/>
</dbReference>
<comment type="similarity">
    <text evidence="6">Belongs to the sodium:neurotransmitter symporter (SNF) (TC 2.A.22) family.</text>
</comment>
<organism evidence="8 9">
    <name type="scientific">Cellvibrio mixtus</name>
    <dbReference type="NCBI Taxonomy" id="39650"/>
    <lineage>
        <taxon>Bacteria</taxon>
        <taxon>Pseudomonadati</taxon>
        <taxon>Pseudomonadota</taxon>
        <taxon>Gammaproteobacteria</taxon>
        <taxon>Cellvibrionales</taxon>
        <taxon>Cellvibrionaceae</taxon>
        <taxon>Cellvibrio</taxon>
    </lineage>
</organism>
<keyword evidence="5 7" id="KW-0472">Membrane</keyword>
<keyword evidence="9" id="KW-1185">Reference proteome</keyword>
<dbReference type="GO" id="GO:0016020">
    <property type="term" value="C:membrane"/>
    <property type="evidence" value="ECO:0007669"/>
    <property type="project" value="UniProtKB-SubCell"/>
</dbReference>
<keyword evidence="3 6" id="KW-0812">Transmembrane</keyword>
<evidence type="ECO:0000256" key="1">
    <source>
        <dbReference type="ARBA" id="ARBA00004141"/>
    </source>
</evidence>
<reference evidence="9" key="1">
    <citation type="submission" date="2017-05" db="EMBL/GenBank/DDBJ databases">
        <authorList>
            <person name="Barney B.M."/>
        </authorList>
    </citation>
    <scope>NUCLEOTIDE SEQUENCE [LARGE SCALE GENOMIC DNA]</scope>
    <source>
        <strain evidence="9">PSBB022</strain>
    </source>
</reference>
<dbReference type="EMBL" id="NHNI01000001">
    <property type="protein sequence ID" value="OZY87761.1"/>
    <property type="molecule type" value="Genomic_DNA"/>
</dbReference>
<evidence type="ECO:0000313" key="9">
    <source>
        <dbReference type="Proteomes" id="UP000216101"/>
    </source>
</evidence>
<dbReference type="PRINTS" id="PR00176">
    <property type="entry name" value="NANEUSMPORT"/>
</dbReference>
<protein>
    <recommendedName>
        <fullName evidence="6">Transporter</fullName>
    </recommendedName>
</protein>
<dbReference type="PANTHER" id="PTHR42948">
    <property type="entry name" value="TRANSPORTER"/>
    <property type="match status" value="1"/>
</dbReference>
<dbReference type="GO" id="GO:0015293">
    <property type="term" value="F:symporter activity"/>
    <property type="evidence" value="ECO:0007669"/>
    <property type="project" value="UniProtKB-KW"/>
</dbReference>
<dbReference type="NCBIfam" id="NF037979">
    <property type="entry name" value="Na_transp"/>
    <property type="match status" value="1"/>
</dbReference>
<name>A0A266QEH6_9GAMM</name>
<comment type="subcellular location">
    <subcellularLocation>
        <location evidence="1">Membrane</location>
        <topology evidence="1">Multi-pass membrane protein</topology>
    </subcellularLocation>
</comment>
<feature type="transmembrane region" description="Helical" evidence="7">
    <location>
        <begin position="257"/>
        <end position="281"/>
    </location>
</feature>
<accession>A0A266QEH6</accession>
<sequence>MKRLKQHVIWGQRGSFILAATGSAVGLGNIWKFPYITGENGGGAFVLMYLCCILLIGMPIMMAEILMGRRARANPILATAELCEAAKVSKGWTIIGWMGALAGLVILSFYTVIAGWTLEYLSGALQGQFDGLTGESSQALFDGLLANTDQMLQWHTLFTAMTVVILALGVSRGLESSVRFMMPMLFVLLLVLLGYAMMEGEFVTSLRFMFSFNPQDLSWEAALIAMGHSFFTLSLGMGAIMAYGAYMPSNQSVGHTVMMVALLDALVALVAGVAIFAFVFATPGISAGSGPGLMFVTLPVAFGNMSAGLVVGSVFFVMVMLAAWTSTISLLEPGVAYLNERFGLHRVLASLLLGMIAWTMGLGSIWSFNDWAEKPFLWGKTWFDSMDFIATNIMLPLGGVLIALFVGWKLRDEHLLHELKYESSWLLRWWRPVLRYISPVAVLIVLINGIFPVLRGVFVE</sequence>
<feature type="transmembrane region" description="Helical" evidence="7">
    <location>
        <begin position="433"/>
        <end position="454"/>
    </location>
</feature>
<feature type="transmembrane region" description="Helical" evidence="7">
    <location>
        <begin position="94"/>
        <end position="116"/>
    </location>
</feature>
<keyword evidence="4 7" id="KW-1133">Transmembrane helix</keyword>
<feature type="transmembrane region" description="Helical" evidence="7">
    <location>
        <begin position="218"/>
        <end position="245"/>
    </location>
</feature>
<dbReference type="CDD" id="cd10336">
    <property type="entry name" value="SLC6sbd_Tyt1-Like"/>
    <property type="match status" value="1"/>
</dbReference>
<dbReference type="InterPro" id="IPR000175">
    <property type="entry name" value="Na/ntran_symport"/>
</dbReference>
<evidence type="ECO:0000256" key="7">
    <source>
        <dbReference type="SAM" id="Phobius"/>
    </source>
</evidence>
<dbReference type="InterPro" id="IPR037272">
    <property type="entry name" value="SNS_sf"/>
</dbReference>
<evidence type="ECO:0000256" key="3">
    <source>
        <dbReference type="ARBA" id="ARBA00022692"/>
    </source>
</evidence>
<comment type="caution">
    <text evidence="8">The sequence shown here is derived from an EMBL/GenBank/DDBJ whole genome shotgun (WGS) entry which is preliminary data.</text>
</comment>
<dbReference type="AlphaFoldDB" id="A0A266QEH6"/>
<dbReference type="RefSeq" id="WP_094985104.1">
    <property type="nucleotide sequence ID" value="NZ_NHNI01000001.1"/>
</dbReference>
<evidence type="ECO:0000256" key="4">
    <source>
        <dbReference type="ARBA" id="ARBA00022989"/>
    </source>
</evidence>
<dbReference type="PROSITE" id="PS50267">
    <property type="entry name" value="NA_NEUROTRAN_SYMP_3"/>
    <property type="match status" value="1"/>
</dbReference>
<evidence type="ECO:0000256" key="5">
    <source>
        <dbReference type="ARBA" id="ARBA00023136"/>
    </source>
</evidence>
<proteinExistence type="inferred from homology"/>
<evidence type="ECO:0000256" key="2">
    <source>
        <dbReference type="ARBA" id="ARBA00022448"/>
    </source>
</evidence>
<dbReference type="InterPro" id="IPR047218">
    <property type="entry name" value="YocR/YhdH-like"/>
</dbReference>
<feature type="transmembrane region" description="Helical" evidence="7">
    <location>
        <begin position="301"/>
        <end position="326"/>
    </location>
</feature>
<feature type="transmembrane region" description="Helical" evidence="7">
    <location>
        <begin position="43"/>
        <end position="62"/>
    </location>
</feature>
<feature type="transmembrane region" description="Helical" evidence="7">
    <location>
        <begin position="180"/>
        <end position="198"/>
    </location>
</feature>
<dbReference type="Proteomes" id="UP000216101">
    <property type="component" value="Unassembled WGS sequence"/>
</dbReference>
<gene>
    <name evidence="8" type="ORF">CBP51_12620</name>
</gene>
<feature type="transmembrane region" description="Helical" evidence="7">
    <location>
        <begin position="151"/>
        <end position="168"/>
    </location>
</feature>
<evidence type="ECO:0000313" key="8">
    <source>
        <dbReference type="EMBL" id="OZY87761.1"/>
    </source>
</evidence>
<feature type="transmembrane region" description="Helical" evidence="7">
    <location>
        <begin position="388"/>
        <end position="408"/>
    </location>
</feature>
<dbReference type="PROSITE" id="PS00610">
    <property type="entry name" value="NA_NEUROTRAN_SYMP_1"/>
    <property type="match status" value="1"/>
</dbReference>
<dbReference type="SUPFAM" id="SSF161070">
    <property type="entry name" value="SNF-like"/>
    <property type="match status" value="1"/>
</dbReference>
<dbReference type="PANTHER" id="PTHR42948:SF1">
    <property type="entry name" value="TRANSPORTER"/>
    <property type="match status" value="1"/>
</dbReference>